<sequence length="175" mass="18290">MTVQINKIISGDSHCQGLEFKAWNRGGQGPLQTALDYLGSLKQPEAGSCPGASFNDVSGELAAPSGIGAPSPNALNGLGASKATLNQIFWVLQQIFYQTDLLQNSTSRSENFQIPAAASAAPHTVVPPTPNQSNCTDVLVSHLAATEDAVDATNKLVDNSTSVKLQDSEILAVNN</sequence>
<comment type="caution">
    <text evidence="1">The sequence shown here is derived from an EMBL/GenBank/DDBJ whole genome shotgun (WGS) entry which is preliminary data.</text>
</comment>
<organism evidence="1 2">
    <name type="scientific">Entomophthora muscae</name>
    <dbReference type="NCBI Taxonomy" id="34485"/>
    <lineage>
        <taxon>Eukaryota</taxon>
        <taxon>Fungi</taxon>
        <taxon>Fungi incertae sedis</taxon>
        <taxon>Zoopagomycota</taxon>
        <taxon>Entomophthoromycotina</taxon>
        <taxon>Entomophthoromycetes</taxon>
        <taxon>Entomophthorales</taxon>
        <taxon>Entomophthoraceae</taxon>
        <taxon>Entomophthora</taxon>
    </lineage>
</organism>
<dbReference type="Proteomes" id="UP001165960">
    <property type="component" value="Unassembled WGS sequence"/>
</dbReference>
<evidence type="ECO:0000313" key="1">
    <source>
        <dbReference type="EMBL" id="KAJ9051229.1"/>
    </source>
</evidence>
<name>A0ACC2RMD4_9FUNG</name>
<gene>
    <name evidence="1" type="ORF">DSO57_1006481</name>
</gene>
<reference evidence="1" key="1">
    <citation type="submission" date="2022-04" db="EMBL/GenBank/DDBJ databases">
        <title>Genome of the entomopathogenic fungus Entomophthora muscae.</title>
        <authorList>
            <person name="Elya C."/>
            <person name="Lovett B.R."/>
            <person name="Lee E."/>
            <person name="Macias A.M."/>
            <person name="Hajek A.E."/>
            <person name="De Bivort B.L."/>
            <person name="Kasson M.T."/>
            <person name="De Fine Licht H.H."/>
            <person name="Stajich J.E."/>
        </authorList>
    </citation>
    <scope>NUCLEOTIDE SEQUENCE</scope>
    <source>
        <strain evidence="1">Berkeley</strain>
    </source>
</reference>
<evidence type="ECO:0000313" key="2">
    <source>
        <dbReference type="Proteomes" id="UP001165960"/>
    </source>
</evidence>
<protein>
    <submittedName>
        <fullName evidence="1">Uncharacterized protein</fullName>
    </submittedName>
</protein>
<dbReference type="EMBL" id="QTSX02007118">
    <property type="protein sequence ID" value="KAJ9051229.1"/>
    <property type="molecule type" value="Genomic_DNA"/>
</dbReference>
<proteinExistence type="predicted"/>
<accession>A0ACC2RMD4</accession>
<keyword evidence="2" id="KW-1185">Reference proteome</keyword>